<evidence type="ECO:0000256" key="7">
    <source>
        <dbReference type="SAM" id="Phobius"/>
    </source>
</evidence>
<dbReference type="PANTHER" id="PTHR23517:SF13">
    <property type="entry name" value="MAJOR FACILITATOR SUPERFAMILY MFS_1"/>
    <property type="match status" value="1"/>
</dbReference>
<keyword evidence="4 7" id="KW-0812">Transmembrane</keyword>
<evidence type="ECO:0000256" key="4">
    <source>
        <dbReference type="ARBA" id="ARBA00022692"/>
    </source>
</evidence>
<evidence type="ECO:0000259" key="8">
    <source>
        <dbReference type="PROSITE" id="PS50850"/>
    </source>
</evidence>
<feature type="transmembrane region" description="Helical" evidence="7">
    <location>
        <begin position="321"/>
        <end position="344"/>
    </location>
</feature>
<dbReference type="InParanoid" id="C8XJQ1"/>
<feature type="transmembrane region" description="Helical" evidence="7">
    <location>
        <begin position="356"/>
        <end position="382"/>
    </location>
</feature>
<keyword evidence="10" id="KW-1185">Reference proteome</keyword>
<dbReference type="OrthoDB" id="3177957at2"/>
<dbReference type="InterPro" id="IPR011701">
    <property type="entry name" value="MFS"/>
</dbReference>
<feature type="transmembrane region" description="Helical" evidence="7">
    <location>
        <begin position="294"/>
        <end position="315"/>
    </location>
</feature>
<reference evidence="10" key="1">
    <citation type="submission" date="2009-09" db="EMBL/GenBank/DDBJ databases">
        <title>The complete genome of Nakamurella multipartita DSM 44233.</title>
        <authorList>
            <consortium name="US DOE Joint Genome Institute (JGI-PGF)"/>
            <person name="Lucas S."/>
            <person name="Copeland A."/>
            <person name="Lapidus A."/>
            <person name="Glavina del Rio T."/>
            <person name="Dalin E."/>
            <person name="Tice H."/>
            <person name="Bruce D."/>
            <person name="Goodwin L."/>
            <person name="Pitluck S."/>
            <person name="Kyrpides N."/>
            <person name="Mavromatis K."/>
            <person name="Ivanova N."/>
            <person name="Ovchinnikova G."/>
            <person name="Sims D."/>
            <person name="Meincke L."/>
            <person name="Brettin T."/>
            <person name="Detter J.C."/>
            <person name="Han C."/>
            <person name="Larimer F."/>
            <person name="Land M."/>
            <person name="Hauser L."/>
            <person name="Markowitz V."/>
            <person name="Cheng J.-F."/>
            <person name="Hugenholtz P."/>
            <person name="Woyke T."/>
            <person name="Wu D."/>
            <person name="Klenk H.-P."/>
            <person name="Eisen J.A."/>
        </authorList>
    </citation>
    <scope>NUCLEOTIDE SEQUENCE [LARGE SCALE GENOMIC DNA]</scope>
    <source>
        <strain evidence="10">ATCC 700099 / DSM 44233 / CIP 104796 / JCM 9543 / NBRC 105858 / Y-104</strain>
    </source>
</reference>
<feature type="transmembrane region" description="Helical" evidence="7">
    <location>
        <begin position="119"/>
        <end position="142"/>
    </location>
</feature>
<dbReference type="InterPro" id="IPR005829">
    <property type="entry name" value="Sugar_transporter_CS"/>
</dbReference>
<dbReference type="EMBL" id="CP001737">
    <property type="protein sequence ID" value="ACV80612.1"/>
    <property type="molecule type" value="Genomic_DNA"/>
</dbReference>
<dbReference type="Gene3D" id="1.20.1250.20">
    <property type="entry name" value="MFS general substrate transporter like domains"/>
    <property type="match status" value="1"/>
</dbReference>
<feature type="transmembrane region" description="Helical" evidence="7">
    <location>
        <begin position="388"/>
        <end position="408"/>
    </location>
</feature>
<feature type="domain" description="Major facilitator superfamily (MFS) profile" evidence="8">
    <location>
        <begin position="22"/>
        <end position="413"/>
    </location>
</feature>
<proteinExistence type="predicted"/>
<feature type="transmembrane region" description="Helical" evidence="7">
    <location>
        <begin position="58"/>
        <end position="83"/>
    </location>
</feature>
<reference evidence="9 10" key="2">
    <citation type="journal article" date="2010" name="Stand. Genomic Sci.">
        <title>Complete genome sequence of Nakamurella multipartita type strain (Y-104).</title>
        <authorList>
            <person name="Tice H."/>
            <person name="Mayilraj S."/>
            <person name="Sims D."/>
            <person name="Lapidus A."/>
            <person name="Nolan M."/>
            <person name="Lucas S."/>
            <person name="Glavina Del Rio T."/>
            <person name="Copeland A."/>
            <person name="Cheng J.F."/>
            <person name="Meincke L."/>
            <person name="Bruce D."/>
            <person name="Goodwin L."/>
            <person name="Pitluck S."/>
            <person name="Ivanova N."/>
            <person name="Mavromatis K."/>
            <person name="Ovchinnikova G."/>
            <person name="Pati A."/>
            <person name="Chen A."/>
            <person name="Palaniappan K."/>
            <person name="Land M."/>
            <person name="Hauser L."/>
            <person name="Chang Y.J."/>
            <person name="Jeffries C.D."/>
            <person name="Detter J.C."/>
            <person name="Brettin T."/>
            <person name="Rohde M."/>
            <person name="Goker M."/>
            <person name="Bristow J."/>
            <person name="Eisen J.A."/>
            <person name="Markowitz V."/>
            <person name="Hugenholtz P."/>
            <person name="Kyrpides N.C."/>
            <person name="Klenk H.P."/>
            <person name="Chen F."/>
        </authorList>
    </citation>
    <scope>NUCLEOTIDE SEQUENCE [LARGE SCALE GENOMIC DNA]</scope>
    <source>
        <strain evidence="10">ATCC 700099 / DSM 44233 / CIP 104796 / JCM 9543 / NBRC 105858 / Y-104</strain>
    </source>
</reference>
<feature type="transmembrane region" description="Helical" evidence="7">
    <location>
        <begin position="28"/>
        <end position="46"/>
    </location>
</feature>
<name>C8XJQ1_NAKMY</name>
<keyword evidence="6 7" id="KW-0472">Membrane</keyword>
<dbReference type="PROSITE" id="PS50850">
    <property type="entry name" value="MFS"/>
    <property type="match status" value="1"/>
</dbReference>
<evidence type="ECO:0000256" key="5">
    <source>
        <dbReference type="ARBA" id="ARBA00022989"/>
    </source>
</evidence>
<dbReference type="eggNOG" id="COG0477">
    <property type="taxonomic scope" value="Bacteria"/>
</dbReference>
<evidence type="ECO:0000256" key="2">
    <source>
        <dbReference type="ARBA" id="ARBA00022448"/>
    </source>
</evidence>
<dbReference type="KEGG" id="nml:Namu_4324"/>
<feature type="transmembrane region" description="Helical" evidence="7">
    <location>
        <begin position="267"/>
        <end position="287"/>
    </location>
</feature>
<keyword evidence="2" id="KW-0813">Transport</keyword>
<sequence>MTGLPATSQRVGERTGLSGAVPTLSRTAGFWVVAATVTTLLAASSAPSPLYPVYQAAFGFSSATLTAIFAVYVLALLLSLLTVGRLSDYVGRRPVLAVALIVQAAAMAVFLGADGVSALVVARIVQGLATGAAVGVLGAYLLDLQPADGSRLGSLVNSVAATGGLGVGALLAGLLLQYGPQPTRLIFEIFVIAFLLLAAGTALLPETVGRRPGAWAALRPRVSVPVAARRAFLRSTPTLVSTWMLGGLMLSVGGSLLATVFDQGNHAVVGLVLGSFAGAAALASTLLRNRTPQFMTSLGTGLLVAGAGAVALSVVTVSWPVFVVGTVVAGAGFGPAFLGAFRSVSQLASDHERAGLISAIFIVSYLAFSIPAVLAGILIAVVGLAPTTLGYAGLVTVVAAATLVDQLVARRRG</sequence>
<evidence type="ECO:0000313" key="9">
    <source>
        <dbReference type="EMBL" id="ACV80612.1"/>
    </source>
</evidence>
<dbReference type="GO" id="GO:0022857">
    <property type="term" value="F:transmembrane transporter activity"/>
    <property type="evidence" value="ECO:0007669"/>
    <property type="project" value="InterPro"/>
</dbReference>
<feature type="transmembrane region" description="Helical" evidence="7">
    <location>
        <begin position="185"/>
        <end position="204"/>
    </location>
</feature>
<protein>
    <submittedName>
        <fullName evidence="9">Major facilitator superfamily MFS_1</fullName>
    </submittedName>
</protein>
<dbReference type="HOGENOM" id="CLU_038683_0_1_11"/>
<dbReference type="AlphaFoldDB" id="C8XJQ1"/>
<dbReference type="InterPro" id="IPR036259">
    <property type="entry name" value="MFS_trans_sf"/>
</dbReference>
<dbReference type="PROSITE" id="PS00216">
    <property type="entry name" value="SUGAR_TRANSPORT_1"/>
    <property type="match status" value="1"/>
</dbReference>
<evidence type="ECO:0000256" key="3">
    <source>
        <dbReference type="ARBA" id="ARBA00022475"/>
    </source>
</evidence>
<keyword evidence="5 7" id="KW-1133">Transmembrane helix</keyword>
<dbReference type="Pfam" id="PF07690">
    <property type="entry name" value="MFS_1"/>
    <property type="match status" value="1"/>
</dbReference>
<dbReference type="PANTHER" id="PTHR23517">
    <property type="entry name" value="RESISTANCE PROTEIN MDTM, PUTATIVE-RELATED-RELATED"/>
    <property type="match status" value="1"/>
</dbReference>
<evidence type="ECO:0000256" key="6">
    <source>
        <dbReference type="ARBA" id="ARBA00023136"/>
    </source>
</evidence>
<evidence type="ECO:0000256" key="1">
    <source>
        <dbReference type="ARBA" id="ARBA00004651"/>
    </source>
</evidence>
<gene>
    <name evidence="9" type="ordered locus">Namu_4324</name>
</gene>
<feature type="transmembrane region" description="Helical" evidence="7">
    <location>
        <begin position="95"/>
        <end position="113"/>
    </location>
</feature>
<comment type="subcellular location">
    <subcellularLocation>
        <location evidence="1">Cell membrane</location>
        <topology evidence="1">Multi-pass membrane protein</topology>
    </subcellularLocation>
</comment>
<dbReference type="Proteomes" id="UP000002218">
    <property type="component" value="Chromosome"/>
</dbReference>
<keyword evidence="3" id="KW-1003">Cell membrane</keyword>
<dbReference type="InterPro" id="IPR050171">
    <property type="entry name" value="MFS_Transporters"/>
</dbReference>
<organism evidence="9 10">
    <name type="scientific">Nakamurella multipartita (strain ATCC 700099 / DSM 44233 / CIP 104796 / JCM 9543 / NBRC 105858 / Y-104)</name>
    <name type="common">Microsphaera multipartita</name>
    <dbReference type="NCBI Taxonomy" id="479431"/>
    <lineage>
        <taxon>Bacteria</taxon>
        <taxon>Bacillati</taxon>
        <taxon>Actinomycetota</taxon>
        <taxon>Actinomycetes</taxon>
        <taxon>Nakamurellales</taxon>
        <taxon>Nakamurellaceae</taxon>
        <taxon>Nakamurella</taxon>
    </lineage>
</organism>
<feature type="transmembrane region" description="Helical" evidence="7">
    <location>
        <begin position="154"/>
        <end position="179"/>
    </location>
</feature>
<feature type="transmembrane region" description="Helical" evidence="7">
    <location>
        <begin position="239"/>
        <end position="261"/>
    </location>
</feature>
<dbReference type="GO" id="GO:0005886">
    <property type="term" value="C:plasma membrane"/>
    <property type="evidence" value="ECO:0007669"/>
    <property type="project" value="UniProtKB-SubCell"/>
</dbReference>
<evidence type="ECO:0000313" key="10">
    <source>
        <dbReference type="Proteomes" id="UP000002218"/>
    </source>
</evidence>
<accession>C8XJQ1</accession>
<dbReference type="InterPro" id="IPR020846">
    <property type="entry name" value="MFS_dom"/>
</dbReference>
<dbReference type="SUPFAM" id="SSF103473">
    <property type="entry name" value="MFS general substrate transporter"/>
    <property type="match status" value="1"/>
</dbReference>